<evidence type="ECO:0000256" key="1">
    <source>
        <dbReference type="SAM" id="MobiDB-lite"/>
    </source>
</evidence>
<sequence>MAPTAFQCCPRKAPPTHSQYQFLSLCSQGLKLSTTNAKPWNLPTFSRQSSNKQPFSSSSHKPEVEHRGAPLELQLQPRACRCHVRLHIMATSSKQLELIIVF</sequence>
<keyword evidence="3" id="KW-1185">Reference proteome</keyword>
<accession>A0A251N528</accession>
<evidence type="ECO:0000313" key="2">
    <source>
        <dbReference type="EMBL" id="ONH94426.1"/>
    </source>
</evidence>
<dbReference type="AlphaFoldDB" id="A0A251N528"/>
<feature type="compositionally biased region" description="Basic and acidic residues" evidence="1">
    <location>
        <begin position="60"/>
        <end position="69"/>
    </location>
</feature>
<feature type="region of interest" description="Disordered" evidence="1">
    <location>
        <begin position="41"/>
        <end position="70"/>
    </location>
</feature>
<evidence type="ECO:0000313" key="3">
    <source>
        <dbReference type="Proteomes" id="UP000006882"/>
    </source>
</evidence>
<organism evidence="2 3">
    <name type="scientific">Prunus persica</name>
    <name type="common">Peach</name>
    <name type="synonym">Amygdalus persica</name>
    <dbReference type="NCBI Taxonomy" id="3760"/>
    <lineage>
        <taxon>Eukaryota</taxon>
        <taxon>Viridiplantae</taxon>
        <taxon>Streptophyta</taxon>
        <taxon>Embryophyta</taxon>
        <taxon>Tracheophyta</taxon>
        <taxon>Spermatophyta</taxon>
        <taxon>Magnoliopsida</taxon>
        <taxon>eudicotyledons</taxon>
        <taxon>Gunneridae</taxon>
        <taxon>Pentapetalae</taxon>
        <taxon>rosids</taxon>
        <taxon>fabids</taxon>
        <taxon>Rosales</taxon>
        <taxon>Rosaceae</taxon>
        <taxon>Amygdaloideae</taxon>
        <taxon>Amygdaleae</taxon>
        <taxon>Prunus</taxon>
    </lineage>
</organism>
<feature type="compositionally biased region" description="Low complexity" evidence="1">
    <location>
        <begin position="46"/>
        <end position="59"/>
    </location>
</feature>
<dbReference type="Gramene" id="ONH94426">
    <property type="protein sequence ID" value="ONH94426"/>
    <property type="gene ID" value="PRUPE_7G015600"/>
</dbReference>
<protein>
    <submittedName>
        <fullName evidence="2">Uncharacterized protein</fullName>
    </submittedName>
</protein>
<dbReference type="EMBL" id="CM007657">
    <property type="protein sequence ID" value="ONH94426.1"/>
    <property type="molecule type" value="Genomic_DNA"/>
</dbReference>
<proteinExistence type="predicted"/>
<reference evidence="2 3" key="1">
    <citation type="journal article" date="2013" name="Nat. Genet.">
        <title>The high-quality draft genome of peach (Prunus persica) identifies unique patterns of genetic diversity, domestication and genome evolution.</title>
        <authorList>
            <consortium name="International Peach Genome Initiative"/>
            <person name="Verde I."/>
            <person name="Abbott A.G."/>
            <person name="Scalabrin S."/>
            <person name="Jung S."/>
            <person name="Shu S."/>
            <person name="Marroni F."/>
            <person name="Zhebentyayeva T."/>
            <person name="Dettori M.T."/>
            <person name="Grimwood J."/>
            <person name="Cattonaro F."/>
            <person name="Zuccolo A."/>
            <person name="Rossini L."/>
            <person name="Jenkins J."/>
            <person name="Vendramin E."/>
            <person name="Meisel L.A."/>
            <person name="Decroocq V."/>
            <person name="Sosinski B."/>
            <person name="Prochnik S."/>
            <person name="Mitros T."/>
            <person name="Policriti A."/>
            <person name="Cipriani G."/>
            <person name="Dondini L."/>
            <person name="Ficklin S."/>
            <person name="Goodstein D.M."/>
            <person name="Xuan P."/>
            <person name="Del Fabbro C."/>
            <person name="Aramini V."/>
            <person name="Copetti D."/>
            <person name="Gonzalez S."/>
            <person name="Horner D.S."/>
            <person name="Falchi R."/>
            <person name="Lucas S."/>
            <person name="Mica E."/>
            <person name="Maldonado J."/>
            <person name="Lazzari B."/>
            <person name="Bielenberg D."/>
            <person name="Pirona R."/>
            <person name="Miculan M."/>
            <person name="Barakat A."/>
            <person name="Testolin R."/>
            <person name="Stella A."/>
            <person name="Tartarini S."/>
            <person name="Tonutti P."/>
            <person name="Arus P."/>
            <person name="Orellana A."/>
            <person name="Wells C."/>
            <person name="Main D."/>
            <person name="Vizzotto G."/>
            <person name="Silva H."/>
            <person name="Salamini F."/>
            <person name="Schmutz J."/>
            <person name="Morgante M."/>
            <person name="Rokhsar D.S."/>
        </authorList>
    </citation>
    <scope>NUCLEOTIDE SEQUENCE [LARGE SCALE GENOMIC DNA]</scope>
    <source>
        <strain evidence="3">cv. Nemared</strain>
    </source>
</reference>
<dbReference type="Proteomes" id="UP000006882">
    <property type="component" value="Chromosome G7"/>
</dbReference>
<gene>
    <name evidence="2" type="ORF">PRUPE_7G015600</name>
</gene>
<name>A0A251N528_PRUPE</name>